<reference evidence="3" key="1">
    <citation type="journal article" date="2020" name="Cell">
        <title>Large-Scale Comparative Analyses of Tick Genomes Elucidate Their Genetic Diversity and Vector Capacities.</title>
        <authorList>
            <consortium name="Tick Genome and Microbiome Consortium (TIGMIC)"/>
            <person name="Jia N."/>
            <person name="Wang J."/>
            <person name="Shi W."/>
            <person name="Du L."/>
            <person name="Sun Y."/>
            <person name="Zhan W."/>
            <person name="Jiang J.F."/>
            <person name="Wang Q."/>
            <person name="Zhang B."/>
            <person name="Ji P."/>
            <person name="Bell-Sakyi L."/>
            <person name="Cui X.M."/>
            <person name="Yuan T.T."/>
            <person name="Jiang B.G."/>
            <person name="Yang W.F."/>
            <person name="Lam T.T."/>
            <person name="Chang Q.C."/>
            <person name="Ding S.J."/>
            <person name="Wang X.J."/>
            <person name="Zhu J.G."/>
            <person name="Ruan X.D."/>
            <person name="Zhao L."/>
            <person name="Wei J.T."/>
            <person name="Ye R.Z."/>
            <person name="Que T.C."/>
            <person name="Du C.H."/>
            <person name="Zhou Y.H."/>
            <person name="Cheng J.X."/>
            <person name="Dai P.F."/>
            <person name="Guo W.B."/>
            <person name="Han X.H."/>
            <person name="Huang E.J."/>
            <person name="Li L.F."/>
            <person name="Wei W."/>
            <person name="Gao Y.C."/>
            <person name="Liu J.Z."/>
            <person name="Shao H.Z."/>
            <person name="Wang X."/>
            <person name="Wang C.C."/>
            <person name="Yang T.C."/>
            <person name="Huo Q.B."/>
            <person name="Li W."/>
            <person name="Chen H.Y."/>
            <person name="Chen S.E."/>
            <person name="Zhou L.G."/>
            <person name="Ni X.B."/>
            <person name="Tian J.H."/>
            <person name="Sheng Y."/>
            <person name="Liu T."/>
            <person name="Pan Y.S."/>
            <person name="Xia L.Y."/>
            <person name="Li J."/>
            <person name="Zhao F."/>
            <person name="Cao W.C."/>
        </authorList>
    </citation>
    <scope>NUCLEOTIDE SEQUENCE</scope>
    <source>
        <strain evidence="3">Rsan-2018</strain>
    </source>
</reference>
<evidence type="ECO:0000256" key="1">
    <source>
        <dbReference type="ARBA" id="ARBA00022737"/>
    </source>
</evidence>
<dbReference type="InterPro" id="IPR036116">
    <property type="entry name" value="FN3_sf"/>
</dbReference>
<evidence type="ECO:0000313" key="3">
    <source>
        <dbReference type="EMBL" id="KAH7939958.1"/>
    </source>
</evidence>
<sequence length="509" mass="55824">MTADNRYLTVIWDRPHHTFDFYLLDVTVKSGNRSDTGRKPHSGFCANGTVIHAEETQVTCGPFDACSSITVTVRTFSKGPPEHTSVGATLKDVFIGGQGPSEPHSITMVSKTSHTTQILWGPPRGVDGILDVYNVKVCEKTTTCDEQENLTGCFESAVSHAWLEFNSTADTSYCVFVSATARCGENLLKGTRAAQEIRTPLFALPDVKNLNLVAAYNHYVTLAWDQPQVNFDYYWLEVTGGNALGNDSLEKHRPNSCSNGTIIRPEQTQVTCGPFDACSSVSVTVRTYSRGPPELTSMGITLNDLFIDGQVRPEVTNLQLGAADDDIFVLQWERPKTCFDYYTIEVIEQSTYKSSPVTCNNGSVINPSQMSVTCDQIKTCANVSIRPSSSAEPLTKFDLPDVVNLALLSSTENSITVTWEQPKTRFDYYWITISEQNRGKNATKEQHYMGSCSNGTTIHPSQNRVTCTNINACTNVTLTVHTQINGPPKRVSKGATMAIIFIAGQGNAT</sequence>
<dbReference type="SMART" id="SM00060">
    <property type="entry name" value="FN3"/>
    <property type="match status" value="3"/>
</dbReference>
<accession>A0A9D4PG99</accession>
<comment type="caution">
    <text evidence="3">The sequence shown here is derived from an EMBL/GenBank/DDBJ whole genome shotgun (WGS) entry which is preliminary data.</text>
</comment>
<feature type="domain" description="Fibronectin type-III" evidence="2">
    <location>
        <begin position="204"/>
        <end position="293"/>
    </location>
</feature>
<dbReference type="EMBL" id="JABSTV010001254">
    <property type="protein sequence ID" value="KAH7939958.1"/>
    <property type="molecule type" value="Genomic_DNA"/>
</dbReference>
<gene>
    <name evidence="3" type="ORF">HPB52_019621</name>
</gene>
<evidence type="ECO:0000259" key="2">
    <source>
        <dbReference type="SMART" id="SM00060"/>
    </source>
</evidence>
<dbReference type="InterPro" id="IPR013783">
    <property type="entry name" value="Ig-like_fold"/>
</dbReference>
<dbReference type="Proteomes" id="UP000821837">
    <property type="component" value="Chromosome 8"/>
</dbReference>
<dbReference type="InterPro" id="IPR003961">
    <property type="entry name" value="FN3_dom"/>
</dbReference>
<feature type="domain" description="Fibronectin type-III" evidence="2">
    <location>
        <begin position="399"/>
        <end position="488"/>
    </location>
</feature>
<dbReference type="PANTHER" id="PTHR46708:SF2">
    <property type="entry name" value="FIBRONECTIN TYPE-III DOMAIN-CONTAINING PROTEIN"/>
    <property type="match status" value="1"/>
</dbReference>
<evidence type="ECO:0000313" key="4">
    <source>
        <dbReference type="Proteomes" id="UP000821837"/>
    </source>
</evidence>
<organism evidence="3 4">
    <name type="scientific">Rhipicephalus sanguineus</name>
    <name type="common">Brown dog tick</name>
    <name type="synonym">Ixodes sanguineus</name>
    <dbReference type="NCBI Taxonomy" id="34632"/>
    <lineage>
        <taxon>Eukaryota</taxon>
        <taxon>Metazoa</taxon>
        <taxon>Ecdysozoa</taxon>
        <taxon>Arthropoda</taxon>
        <taxon>Chelicerata</taxon>
        <taxon>Arachnida</taxon>
        <taxon>Acari</taxon>
        <taxon>Parasitiformes</taxon>
        <taxon>Ixodida</taxon>
        <taxon>Ixodoidea</taxon>
        <taxon>Ixodidae</taxon>
        <taxon>Rhipicephalinae</taxon>
        <taxon>Rhipicephalus</taxon>
        <taxon>Rhipicephalus</taxon>
    </lineage>
</organism>
<name>A0A9D4PG99_RHISA</name>
<dbReference type="Gene3D" id="2.60.40.10">
    <property type="entry name" value="Immunoglobulins"/>
    <property type="match status" value="1"/>
</dbReference>
<dbReference type="VEuPathDB" id="VectorBase:RSAN_048848"/>
<reference evidence="3" key="2">
    <citation type="submission" date="2021-09" db="EMBL/GenBank/DDBJ databases">
        <authorList>
            <person name="Jia N."/>
            <person name="Wang J."/>
            <person name="Shi W."/>
            <person name="Du L."/>
            <person name="Sun Y."/>
            <person name="Zhan W."/>
            <person name="Jiang J."/>
            <person name="Wang Q."/>
            <person name="Zhang B."/>
            <person name="Ji P."/>
            <person name="Sakyi L.B."/>
            <person name="Cui X."/>
            <person name="Yuan T."/>
            <person name="Jiang B."/>
            <person name="Yang W."/>
            <person name="Lam T.T.-Y."/>
            <person name="Chang Q."/>
            <person name="Ding S."/>
            <person name="Wang X."/>
            <person name="Zhu J."/>
            <person name="Ruan X."/>
            <person name="Zhao L."/>
            <person name="Wei J."/>
            <person name="Que T."/>
            <person name="Du C."/>
            <person name="Cheng J."/>
            <person name="Dai P."/>
            <person name="Han X."/>
            <person name="Huang E."/>
            <person name="Gao Y."/>
            <person name="Liu J."/>
            <person name="Shao H."/>
            <person name="Ye R."/>
            <person name="Li L."/>
            <person name="Wei W."/>
            <person name="Wang X."/>
            <person name="Wang C."/>
            <person name="Huo Q."/>
            <person name="Li W."/>
            <person name="Guo W."/>
            <person name="Chen H."/>
            <person name="Chen S."/>
            <person name="Zhou L."/>
            <person name="Zhou L."/>
            <person name="Ni X."/>
            <person name="Tian J."/>
            <person name="Zhou Y."/>
            <person name="Sheng Y."/>
            <person name="Liu T."/>
            <person name="Pan Y."/>
            <person name="Xia L."/>
            <person name="Li J."/>
            <person name="Zhao F."/>
            <person name="Cao W."/>
        </authorList>
    </citation>
    <scope>NUCLEOTIDE SEQUENCE</scope>
    <source>
        <strain evidence="3">Rsan-2018</strain>
        <tissue evidence="3">Larvae</tissue>
    </source>
</reference>
<feature type="domain" description="Fibronectin type-III" evidence="2">
    <location>
        <begin position="100"/>
        <end position="186"/>
    </location>
</feature>
<proteinExistence type="predicted"/>
<dbReference type="InterPro" id="IPR050991">
    <property type="entry name" value="ECM_Regulatory_Proteins"/>
</dbReference>
<keyword evidence="4" id="KW-1185">Reference proteome</keyword>
<keyword evidence="1" id="KW-0677">Repeat</keyword>
<protein>
    <recommendedName>
        <fullName evidence="2">Fibronectin type-III domain-containing protein</fullName>
    </recommendedName>
</protein>
<dbReference type="SUPFAM" id="SSF49265">
    <property type="entry name" value="Fibronectin type III"/>
    <property type="match status" value="2"/>
</dbReference>
<dbReference type="AlphaFoldDB" id="A0A9D4PG99"/>
<dbReference type="PANTHER" id="PTHR46708">
    <property type="entry name" value="TENASCIN"/>
    <property type="match status" value="1"/>
</dbReference>